<dbReference type="EMBL" id="CADEPI010000645">
    <property type="protein sequence ID" value="CAB3387879.1"/>
    <property type="molecule type" value="Genomic_DNA"/>
</dbReference>
<accession>A0A8S1E600</accession>
<protein>
    <submittedName>
        <fullName evidence="2">Uncharacterized protein</fullName>
    </submittedName>
</protein>
<comment type="caution">
    <text evidence="2">The sequence shown here is derived from an EMBL/GenBank/DDBJ whole genome shotgun (WGS) entry which is preliminary data.</text>
</comment>
<feature type="coiled-coil region" evidence="1">
    <location>
        <begin position="147"/>
        <end position="205"/>
    </location>
</feature>
<evidence type="ECO:0000313" key="3">
    <source>
        <dbReference type="Proteomes" id="UP000494165"/>
    </source>
</evidence>
<dbReference type="Proteomes" id="UP000494165">
    <property type="component" value="Unassembled WGS sequence"/>
</dbReference>
<proteinExistence type="predicted"/>
<keyword evidence="1" id="KW-0175">Coiled coil</keyword>
<sequence length="209" mass="23949">MILVQKQEQLPLPLSLQTIGPDTKKIFEDIAEEMTNNRSHIPVNNCEDEFLGKELAKSGHQLDIAKMERVSEELDLIIDQIKALKQQFLGDCEESDEDKNERKASDSVDFLEEKAAACKEDFNEDASKKYCKSFQEYQEVKAFLIKLEQEKNKEAELDAALAKYSDLPPDIELAEKALKQKEKEMKELNAEIEFLKNNIGDGTLDMFNQ</sequence>
<gene>
    <name evidence="2" type="ORF">CLODIP_2_CD10188</name>
</gene>
<name>A0A8S1E600_9INSE</name>
<dbReference type="AlphaFoldDB" id="A0A8S1E600"/>
<evidence type="ECO:0000256" key="1">
    <source>
        <dbReference type="SAM" id="Coils"/>
    </source>
</evidence>
<organism evidence="2 3">
    <name type="scientific">Cloeon dipterum</name>
    <dbReference type="NCBI Taxonomy" id="197152"/>
    <lineage>
        <taxon>Eukaryota</taxon>
        <taxon>Metazoa</taxon>
        <taxon>Ecdysozoa</taxon>
        <taxon>Arthropoda</taxon>
        <taxon>Hexapoda</taxon>
        <taxon>Insecta</taxon>
        <taxon>Pterygota</taxon>
        <taxon>Palaeoptera</taxon>
        <taxon>Ephemeroptera</taxon>
        <taxon>Pisciforma</taxon>
        <taxon>Baetidae</taxon>
        <taxon>Cloeon</taxon>
    </lineage>
</organism>
<reference evidence="2 3" key="1">
    <citation type="submission" date="2020-04" db="EMBL/GenBank/DDBJ databases">
        <authorList>
            <person name="Alioto T."/>
            <person name="Alioto T."/>
            <person name="Gomez Garrido J."/>
        </authorList>
    </citation>
    <scope>NUCLEOTIDE SEQUENCE [LARGE SCALE GENOMIC DNA]</scope>
</reference>
<evidence type="ECO:0000313" key="2">
    <source>
        <dbReference type="EMBL" id="CAB3387879.1"/>
    </source>
</evidence>
<keyword evidence="3" id="KW-1185">Reference proteome</keyword>